<dbReference type="Proteomes" id="UP000838412">
    <property type="component" value="Chromosome 9"/>
</dbReference>
<reference evidence="1" key="1">
    <citation type="submission" date="2022-01" db="EMBL/GenBank/DDBJ databases">
        <authorList>
            <person name="Braso-Vives M."/>
        </authorList>
    </citation>
    <scope>NUCLEOTIDE SEQUENCE</scope>
</reference>
<protein>
    <submittedName>
        <fullName evidence="1">Hypp5047 protein</fullName>
    </submittedName>
</protein>
<sequence>MNERISPAPRAASWSRAAARSGRFVPLQRPGSSGYSCGSALSGPAEGRVRLLAARCLISSRLCSGGLLKGSFATLISASFLPQPPATESQAGIANVSAAN</sequence>
<name>A0A8K0ABX7_BRALA</name>
<dbReference type="AlphaFoldDB" id="A0A8K0ABX7"/>
<evidence type="ECO:0000313" key="1">
    <source>
        <dbReference type="EMBL" id="CAH1273105.1"/>
    </source>
</evidence>
<keyword evidence="2" id="KW-1185">Reference proteome</keyword>
<gene>
    <name evidence="1" type="primary">Hypp5047</name>
    <name evidence="1" type="ORF">BLAG_LOCUS24539</name>
</gene>
<evidence type="ECO:0000313" key="2">
    <source>
        <dbReference type="Proteomes" id="UP000838412"/>
    </source>
</evidence>
<organism evidence="1 2">
    <name type="scientific">Branchiostoma lanceolatum</name>
    <name type="common">Common lancelet</name>
    <name type="synonym">Amphioxus lanceolatum</name>
    <dbReference type="NCBI Taxonomy" id="7740"/>
    <lineage>
        <taxon>Eukaryota</taxon>
        <taxon>Metazoa</taxon>
        <taxon>Chordata</taxon>
        <taxon>Cephalochordata</taxon>
        <taxon>Leptocardii</taxon>
        <taxon>Amphioxiformes</taxon>
        <taxon>Branchiostomatidae</taxon>
        <taxon>Branchiostoma</taxon>
    </lineage>
</organism>
<accession>A0A8K0ABX7</accession>
<proteinExistence type="predicted"/>
<dbReference type="EMBL" id="OV696694">
    <property type="protein sequence ID" value="CAH1273105.1"/>
    <property type="molecule type" value="Genomic_DNA"/>
</dbReference>